<dbReference type="RefSeq" id="WP_110263203.1">
    <property type="nucleotide sequence ID" value="NZ_CAKZQT010000031.1"/>
</dbReference>
<dbReference type="GO" id="GO:0046872">
    <property type="term" value="F:metal ion binding"/>
    <property type="evidence" value="ECO:0007669"/>
    <property type="project" value="UniProtKB-KW"/>
</dbReference>
<dbReference type="NCBIfam" id="TIGR02968">
    <property type="entry name" value="succ_dehyd_anc"/>
    <property type="match status" value="1"/>
</dbReference>
<dbReference type="OrthoDB" id="9809280at2"/>
<feature type="transmembrane region" description="Helical" evidence="15">
    <location>
        <begin position="100"/>
        <end position="122"/>
    </location>
</feature>
<dbReference type="EMBL" id="QICN01000001">
    <property type="protein sequence ID" value="PXV71046.1"/>
    <property type="molecule type" value="Genomic_DNA"/>
</dbReference>
<evidence type="ECO:0000256" key="14">
    <source>
        <dbReference type="ARBA" id="ARBA00023136"/>
    </source>
</evidence>
<evidence type="ECO:0000313" key="17">
    <source>
        <dbReference type="Proteomes" id="UP000248330"/>
    </source>
</evidence>
<evidence type="ECO:0000256" key="15">
    <source>
        <dbReference type="SAM" id="Phobius"/>
    </source>
</evidence>
<comment type="pathway">
    <text evidence="4">Carbohydrate metabolism; tricarboxylic acid cycle.</text>
</comment>
<keyword evidence="17" id="KW-1185">Reference proteome</keyword>
<reference evidence="16 17" key="1">
    <citation type="submission" date="2018-04" db="EMBL/GenBank/DDBJ databases">
        <title>Genomic Encyclopedia of Type Strains, Phase IV (KMG-IV): sequencing the most valuable type-strain genomes for metagenomic binning, comparative biology and taxonomic classification.</title>
        <authorList>
            <person name="Goeker M."/>
        </authorList>
    </citation>
    <scope>NUCLEOTIDE SEQUENCE [LARGE SCALE GENOMIC DNA]</scope>
    <source>
        <strain evidence="16 17">DSM 104150</strain>
    </source>
</reference>
<evidence type="ECO:0000256" key="11">
    <source>
        <dbReference type="ARBA" id="ARBA00022982"/>
    </source>
</evidence>
<evidence type="ECO:0000256" key="4">
    <source>
        <dbReference type="ARBA" id="ARBA00005163"/>
    </source>
</evidence>
<dbReference type="Gene3D" id="1.20.1300.10">
    <property type="entry name" value="Fumarate reductase/succinate dehydrogenase, transmembrane subunit"/>
    <property type="match status" value="1"/>
</dbReference>
<dbReference type="CDD" id="cd03495">
    <property type="entry name" value="SQR_TypeC_SdhD_like"/>
    <property type="match status" value="1"/>
</dbReference>
<keyword evidence="8" id="KW-0349">Heme</keyword>
<dbReference type="AlphaFoldDB" id="A0A318ENG2"/>
<dbReference type="InterPro" id="IPR014312">
    <property type="entry name" value="Succ_DH_anchor"/>
</dbReference>
<keyword evidence="7" id="KW-0816">Tricarboxylic acid cycle</keyword>
<evidence type="ECO:0000313" key="16">
    <source>
        <dbReference type="EMBL" id="PXV71046.1"/>
    </source>
</evidence>
<dbReference type="GO" id="GO:0016020">
    <property type="term" value="C:membrane"/>
    <property type="evidence" value="ECO:0007669"/>
    <property type="project" value="UniProtKB-SubCell"/>
</dbReference>
<keyword evidence="9 15" id="KW-0812">Transmembrane</keyword>
<keyword evidence="6" id="KW-0813">Transport</keyword>
<name>A0A318ENG2_9GAMM</name>
<evidence type="ECO:0000256" key="13">
    <source>
        <dbReference type="ARBA" id="ARBA00023004"/>
    </source>
</evidence>
<dbReference type="SUPFAM" id="SSF81343">
    <property type="entry name" value="Fumarate reductase respiratory complex transmembrane subunits"/>
    <property type="match status" value="1"/>
</dbReference>
<keyword evidence="10" id="KW-0479">Metal-binding</keyword>
<comment type="cofactor">
    <cofactor evidence="1">
        <name>heme</name>
        <dbReference type="ChEBI" id="CHEBI:30413"/>
    </cofactor>
</comment>
<evidence type="ECO:0000256" key="10">
    <source>
        <dbReference type="ARBA" id="ARBA00022723"/>
    </source>
</evidence>
<dbReference type="GO" id="GO:0020037">
    <property type="term" value="F:heme binding"/>
    <property type="evidence" value="ECO:0007669"/>
    <property type="project" value="InterPro"/>
</dbReference>
<dbReference type="UniPathway" id="UPA00223"/>
<evidence type="ECO:0000256" key="8">
    <source>
        <dbReference type="ARBA" id="ARBA00022617"/>
    </source>
</evidence>
<evidence type="ECO:0000256" key="5">
    <source>
        <dbReference type="ARBA" id="ARBA00019425"/>
    </source>
</evidence>
<dbReference type="GO" id="GO:0006099">
    <property type="term" value="P:tricarboxylic acid cycle"/>
    <property type="evidence" value="ECO:0007669"/>
    <property type="project" value="UniProtKB-UniPathway"/>
</dbReference>
<comment type="subcellular location">
    <subcellularLocation>
        <location evidence="3">Membrane</location>
        <topology evidence="3">Multi-pass membrane protein</topology>
    </subcellularLocation>
</comment>
<evidence type="ECO:0000256" key="2">
    <source>
        <dbReference type="ARBA" id="ARBA00004050"/>
    </source>
</evidence>
<keyword evidence="13" id="KW-0408">Iron</keyword>
<dbReference type="Proteomes" id="UP000248330">
    <property type="component" value="Unassembled WGS sequence"/>
</dbReference>
<proteinExistence type="predicted"/>
<keyword evidence="11" id="KW-0249">Electron transport</keyword>
<evidence type="ECO:0000256" key="6">
    <source>
        <dbReference type="ARBA" id="ARBA00022448"/>
    </source>
</evidence>
<evidence type="ECO:0000256" key="9">
    <source>
        <dbReference type="ARBA" id="ARBA00022692"/>
    </source>
</evidence>
<protein>
    <recommendedName>
        <fullName evidence="5">Succinate dehydrogenase hydrophobic membrane anchor subunit</fullName>
    </recommendedName>
</protein>
<feature type="transmembrane region" description="Helical" evidence="15">
    <location>
        <begin position="60"/>
        <end position="80"/>
    </location>
</feature>
<dbReference type="InterPro" id="IPR034804">
    <property type="entry name" value="SQR/QFR_C/D"/>
</dbReference>
<evidence type="ECO:0000256" key="7">
    <source>
        <dbReference type="ARBA" id="ARBA00022532"/>
    </source>
</evidence>
<evidence type="ECO:0000256" key="1">
    <source>
        <dbReference type="ARBA" id="ARBA00001971"/>
    </source>
</evidence>
<comment type="caution">
    <text evidence="16">The sequence shown here is derived from an EMBL/GenBank/DDBJ whole genome shotgun (WGS) entry which is preliminary data.</text>
</comment>
<sequence length="127" mass="13639">MSLRSPLSRARGLGSAKHGVHHFWVQRVSAIALIPLALWFVFSVATLASKGGSFEAVRYWASYPSVAVTLVLFLAAAVYHSMLGVQVVIEDYVSSEGWKITALLLSKFAHVVIGVAGIFAVLKLALA</sequence>
<keyword evidence="14 15" id="KW-0472">Membrane</keyword>
<organism evidence="16 17">
    <name type="scientific">Sinimarinibacterium flocculans</name>
    <dbReference type="NCBI Taxonomy" id="985250"/>
    <lineage>
        <taxon>Bacteria</taxon>
        <taxon>Pseudomonadati</taxon>
        <taxon>Pseudomonadota</taxon>
        <taxon>Gammaproteobacteria</taxon>
        <taxon>Nevskiales</taxon>
        <taxon>Nevskiaceae</taxon>
        <taxon>Sinimarinibacterium</taxon>
    </lineage>
</organism>
<feature type="transmembrane region" description="Helical" evidence="15">
    <location>
        <begin position="28"/>
        <end position="48"/>
    </location>
</feature>
<comment type="function">
    <text evidence="2">Membrane-anchoring subunit of succinate dehydrogenase (SDH).</text>
</comment>
<gene>
    <name evidence="16" type="ORF">C8D93_10184</name>
</gene>
<evidence type="ECO:0000256" key="12">
    <source>
        <dbReference type="ARBA" id="ARBA00022989"/>
    </source>
</evidence>
<dbReference type="InterPro" id="IPR000701">
    <property type="entry name" value="SuccDH_FuR_B_TM-su"/>
</dbReference>
<dbReference type="Pfam" id="PF01127">
    <property type="entry name" value="Sdh_cyt"/>
    <property type="match status" value="1"/>
</dbReference>
<keyword evidence="12 15" id="KW-1133">Transmembrane helix</keyword>
<evidence type="ECO:0000256" key="3">
    <source>
        <dbReference type="ARBA" id="ARBA00004141"/>
    </source>
</evidence>
<accession>A0A318ENG2</accession>